<name>A0A4Y2CCQ8_ARAVE</name>
<sequence length="87" mass="9894">MPYHNLCSDISSFFLKSAQRIPKLNLVAEFRLRDQRVILQDPVSGNFTVYMGKYPREVEIKYVAVGVAIRRGVLPHMSPSSSDPELN</sequence>
<reference evidence="1 2" key="1">
    <citation type="journal article" date="2019" name="Sci. Rep.">
        <title>Orb-weaving spider Araneus ventricosus genome elucidates the spidroin gene catalogue.</title>
        <authorList>
            <person name="Kono N."/>
            <person name="Nakamura H."/>
            <person name="Ohtoshi R."/>
            <person name="Moran D.A.P."/>
            <person name="Shinohara A."/>
            <person name="Yoshida Y."/>
            <person name="Fujiwara M."/>
            <person name="Mori M."/>
            <person name="Tomita M."/>
            <person name="Arakawa K."/>
        </authorList>
    </citation>
    <scope>NUCLEOTIDE SEQUENCE [LARGE SCALE GENOMIC DNA]</scope>
</reference>
<organism evidence="1 2">
    <name type="scientific">Araneus ventricosus</name>
    <name type="common">Orbweaver spider</name>
    <name type="synonym">Epeira ventricosa</name>
    <dbReference type="NCBI Taxonomy" id="182803"/>
    <lineage>
        <taxon>Eukaryota</taxon>
        <taxon>Metazoa</taxon>
        <taxon>Ecdysozoa</taxon>
        <taxon>Arthropoda</taxon>
        <taxon>Chelicerata</taxon>
        <taxon>Arachnida</taxon>
        <taxon>Araneae</taxon>
        <taxon>Araneomorphae</taxon>
        <taxon>Entelegynae</taxon>
        <taxon>Araneoidea</taxon>
        <taxon>Araneidae</taxon>
        <taxon>Araneus</taxon>
    </lineage>
</organism>
<dbReference type="EMBL" id="BGPR01000177">
    <property type="protein sequence ID" value="GBM02181.1"/>
    <property type="molecule type" value="Genomic_DNA"/>
</dbReference>
<proteinExistence type="predicted"/>
<accession>A0A4Y2CCQ8</accession>
<keyword evidence="2" id="KW-1185">Reference proteome</keyword>
<evidence type="ECO:0000313" key="1">
    <source>
        <dbReference type="EMBL" id="GBM02181.1"/>
    </source>
</evidence>
<evidence type="ECO:0000313" key="2">
    <source>
        <dbReference type="Proteomes" id="UP000499080"/>
    </source>
</evidence>
<protein>
    <submittedName>
        <fullName evidence="1">Uncharacterized protein</fullName>
    </submittedName>
</protein>
<comment type="caution">
    <text evidence="1">The sequence shown here is derived from an EMBL/GenBank/DDBJ whole genome shotgun (WGS) entry which is preliminary data.</text>
</comment>
<dbReference type="AlphaFoldDB" id="A0A4Y2CCQ8"/>
<gene>
    <name evidence="1" type="ORF">AVEN_190601_1</name>
</gene>
<dbReference type="Proteomes" id="UP000499080">
    <property type="component" value="Unassembled WGS sequence"/>
</dbReference>